<accession>G8RIL8</accession>
<evidence type="ECO:0000313" key="2">
    <source>
        <dbReference type="EMBL" id="AEV75925.1"/>
    </source>
</evidence>
<reference evidence="2 3" key="1">
    <citation type="submission" date="2011-12" db="EMBL/GenBank/DDBJ databases">
        <title>Complete sequence of Mycobacterium rhodesiae NBB3.</title>
        <authorList>
            <consortium name="US DOE Joint Genome Institute"/>
            <person name="Lucas S."/>
            <person name="Han J."/>
            <person name="Lapidus A."/>
            <person name="Cheng J.-F."/>
            <person name="Goodwin L."/>
            <person name="Pitluck S."/>
            <person name="Peters L."/>
            <person name="Mikhailova N."/>
            <person name="Gu W."/>
            <person name="Detter J.C."/>
            <person name="Han C."/>
            <person name="Tapia R."/>
            <person name="Land M."/>
            <person name="Hauser L."/>
            <person name="Kyrpides N."/>
            <person name="Ivanova N."/>
            <person name="Pagani I."/>
            <person name="Mattes T."/>
            <person name="Holmes A."/>
            <person name="Rutledge P."/>
            <person name="Paulsen I."/>
            <person name="Coleman N."/>
            <person name="Woyke T."/>
        </authorList>
    </citation>
    <scope>NUCLEOTIDE SEQUENCE [LARGE SCALE GENOMIC DNA]</scope>
    <source>
        <strain evidence="2 3">NBB3</strain>
    </source>
</reference>
<dbReference type="STRING" id="710685.MycrhN_5451"/>
<proteinExistence type="predicted"/>
<feature type="transmembrane region" description="Helical" evidence="1">
    <location>
        <begin position="64"/>
        <end position="85"/>
    </location>
</feature>
<feature type="transmembrane region" description="Helical" evidence="1">
    <location>
        <begin position="33"/>
        <end position="58"/>
    </location>
</feature>
<sequence>MTAPTEAKVLIDTGGLVVTDDGRRVNIFDRCTGALAITAFVLGIATLVVGGFGLVAMVTNVPSVELGAVFVAVGVVFAVVLYRVVRTIRRRRSQPLHSCRSVAVIDRKLGLFSYGGGAIVPLDQVQFARRMQIGSSSPKLIALTPGGTKVLKRGNPFDGGIGNVDEVLSAVVRGG</sequence>
<keyword evidence="1" id="KW-0812">Transmembrane</keyword>
<evidence type="ECO:0000256" key="1">
    <source>
        <dbReference type="SAM" id="Phobius"/>
    </source>
</evidence>
<dbReference type="PATRIC" id="fig|710685.3.peg.5476"/>
<name>G8RIL8_MYCRN</name>
<dbReference type="EMBL" id="CP003169">
    <property type="protein sequence ID" value="AEV75925.1"/>
    <property type="molecule type" value="Genomic_DNA"/>
</dbReference>
<organism evidence="2 3">
    <name type="scientific">Mycolicibacterium rhodesiae (strain NBB3)</name>
    <name type="common">Mycobacterium rhodesiae</name>
    <dbReference type="NCBI Taxonomy" id="710685"/>
    <lineage>
        <taxon>Bacteria</taxon>
        <taxon>Bacillati</taxon>
        <taxon>Actinomycetota</taxon>
        <taxon>Actinomycetes</taxon>
        <taxon>Mycobacteriales</taxon>
        <taxon>Mycobacteriaceae</taxon>
        <taxon>Mycolicibacterium</taxon>
    </lineage>
</organism>
<evidence type="ECO:0000313" key="3">
    <source>
        <dbReference type="Proteomes" id="UP000005442"/>
    </source>
</evidence>
<dbReference type="AlphaFoldDB" id="G8RIL8"/>
<dbReference type="HOGENOM" id="CLU_1459783_0_0_11"/>
<keyword evidence="1" id="KW-1133">Transmembrane helix</keyword>
<gene>
    <name evidence="2" type="ordered locus">MycrhN_5451</name>
</gene>
<keyword evidence="3" id="KW-1185">Reference proteome</keyword>
<protein>
    <submittedName>
        <fullName evidence="2">Uncharacterized protein</fullName>
    </submittedName>
</protein>
<dbReference type="Proteomes" id="UP000005442">
    <property type="component" value="Chromosome"/>
</dbReference>
<dbReference type="eggNOG" id="ENOG5031JEG">
    <property type="taxonomic scope" value="Bacteria"/>
</dbReference>
<keyword evidence="1" id="KW-0472">Membrane</keyword>
<dbReference type="RefSeq" id="WP_014213664.1">
    <property type="nucleotide sequence ID" value="NC_016604.1"/>
</dbReference>
<dbReference type="KEGG" id="mrh:MycrhN_5451"/>